<reference evidence="2 3" key="1">
    <citation type="submission" date="2024-07" db="EMBL/GenBank/DDBJ databases">
        <title>Section-level genome sequencing and comparative genomics of Aspergillus sections Usti and Cavernicolus.</title>
        <authorList>
            <consortium name="Lawrence Berkeley National Laboratory"/>
            <person name="Nybo J.L."/>
            <person name="Vesth T.C."/>
            <person name="Theobald S."/>
            <person name="Frisvad J.C."/>
            <person name="Larsen T.O."/>
            <person name="Kjaerboelling I."/>
            <person name="Rothschild-Mancinelli K."/>
            <person name="Lyhne E.K."/>
            <person name="Kogle M.E."/>
            <person name="Barry K."/>
            <person name="Clum A."/>
            <person name="Na H."/>
            <person name="Ledsgaard L."/>
            <person name="Lin J."/>
            <person name="Lipzen A."/>
            <person name="Kuo A."/>
            <person name="Riley R."/>
            <person name="Mondo S."/>
            <person name="Labutti K."/>
            <person name="Haridas S."/>
            <person name="Pangalinan J."/>
            <person name="Salamov A.A."/>
            <person name="Simmons B.A."/>
            <person name="Magnuson J.K."/>
            <person name="Chen J."/>
            <person name="Drula E."/>
            <person name="Henrissat B."/>
            <person name="Wiebenga A."/>
            <person name="Lubbers R.J."/>
            <person name="Gomes A.C."/>
            <person name="Macurrencykelacurrency M.R."/>
            <person name="Stajich J."/>
            <person name="Grigoriev I.V."/>
            <person name="Mortensen U.H."/>
            <person name="De Vries R.P."/>
            <person name="Baker S.E."/>
            <person name="Andersen M.R."/>
        </authorList>
    </citation>
    <scope>NUCLEOTIDE SEQUENCE [LARGE SCALE GENOMIC DNA]</scope>
    <source>
        <strain evidence="2 3">CBS 449.75</strain>
    </source>
</reference>
<feature type="compositionally biased region" description="Polar residues" evidence="1">
    <location>
        <begin position="384"/>
        <end position="406"/>
    </location>
</feature>
<evidence type="ECO:0000256" key="1">
    <source>
        <dbReference type="SAM" id="MobiDB-lite"/>
    </source>
</evidence>
<dbReference type="RefSeq" id="XP_070885564.1">
    <property type="nucleotide sequence ID" value="XM_071024553.1"/>
</dbReference>
<evidence type="ECO:0000313" key="3">
    <source>
        <dbReference type="Proteomes" id="UP001610432"/>
    </source>
</evidence>
<feature type="region of interest" description="Disordered" evidence="1">
    <location>
        <begin position="177"/>
        <end position="209"/>
    </location>
</feature>
<feature type="compositionally biased region" description="Polar residues" evidence="1">
    <location>
        <begin position="439"/>
        <end position="450"/>
    </location>
</feature>
<feature type="region of interest" description="Disordered" evidence="1">
    <location>
        <begin position="290"/>
        <end position="338"/>
    </location>
</feature>
<keyword evidence="3" id="KW-1185">Reference proteome</keyword>
<feature type="compositionally biased region" description="Low complexity" evidence="1">
    <location>
        <begin position="309"/>
        <end position="329"/>
    </location>
</feature>
<gene>
    <name evidence="2" type="ORF">BJX67DRAFT_132414</name>
</gene>
<feature type="region of interest" description="Disordered" evidence="1">
    <location>
        <begin position="361"/>
        <end position="406"/>
    </location>
</feature>
<organism evidence="2 3">
    <name type="scientific">Aspergillus lucknowensis</name>
    <dbReference type="NCBI Taxonomy" id="176173"/>
    <lineage>
        <taxon>Eukaryota</taxon>
        <taxon>Fungi</taxon>
        <taxon>Dikarya</taxon>
        <taxon>Ascomycota</taxon>
        <taxon>Pezizomycotina</taxon>
        <taxon>Eurotiomycetes</taxon>
        <taxon>Eurotiomycetidae</taxon>
        <taxon>Eurotiales</taxon>
        <taxon>Aspergillaceae</taxon>
        <taxon>Aspergillus</taxon>
        <taxon>Aspergillus subgen. Nidulantes</taxon>
    </lineage>
</organism>
<protein>
    <submittedName>
        <fullName evidence="2">Uncharacterized protein</fullName>
    </submittedName>
</protein>
<dbReference type="Proteomes" id="UP001610432">
    <property type="component" value="Unassembled WGS sequence"/>
</dbReference>
<name>A0ABR4LPW9_9EURO</name>
<comment type="caution">
    <text evidence="2">The sequence shown here is derived from an EMBL/GenBank/DDBJ whole genome shotgun (WGS) entry which is preliminary data.</text>
</comment>
<evidence type="ECO:0000313" key="2">
    <source>
        <dbReference type="EMBL" id="KAL2866585.1"/>
    </source>
</evidence>
<feature type="region of interest" description="Disordered" evidence="1">
    <location>
        <begin position="432"/>
        <end position="458"/>
    </location>
</feature>
<sequence length="458" mass="49167">MGELIIAPSAGPKIWDIECLERVSGVCPCLRCRPRFSSLFIPNMSTPDNDPPSSRSCSSSESAIYNALKASSDDARATPDPSEALEQVGSRQAANIAMFCSLSSESAPCRPRRNTNDQLERPPKALLADKLRTAFTWSLPDSFLPAVEAGKQSPVLHSTASGSEDDLRFPNLSSVRWPRNIKSPADPASPHYPPPVRQPTPPGVPSFGSEAAMSYDFRFGARPQAPAPGESLLRRLFQRASNPSGPQEAPRRPTRLFAEDGTAVLGSFPQRQSGHGTNLSRGLSGHPFHLGDLSISQRDGFGAGRNDLPCSDTPSGGPSSSDYYQSPPWSGSPLAASPDVGFQERLGLPANQLNSFHTSISQIQGRANRSAPPALTNAVEPSRSLESTEATRPSTSNTREVFADTTSRESSLAIWGDIVKRVRSVFFHCCSRSGDEPVPSQSSTTTQDTFVTACDRVS</sequence>
<dbReference type="EMBL" id="JBFXLQ010000024">
    <property type="protein sequence ID" value="KAL2866585.1"/>
    <property type="molecule type" value="Genomic_DNA"/>
</dbReference>
<accession>A0ABR4LPW9</accession>
<dbReference type="GeneID" id="98139625"/>
<proteinExistence type="predicted"/>
<feature type="compositionally biased region" description="Pro residues" evidence="1">
    <location>
        <begin position="190"/>
        <end position="204"/>
    </location>
</feature>